<gene>
    <name evidence="2" type="ORF">Fcan01_23358</name>
</gene>
<keyword evidence="3" id="KW-1185">Reference proteome</keyword>
<feature type="compositionally biased region" description="Basic residues" evidence="1">
    <location>
        <begin position="17"/>
        <end position="27"/>
    </location>
</feature>
<reference evidence="2 3" key="1">
    <citation type="submission" date="2015-12" db="EMBL/GenBank/DDBJ databases">
        <title>The genome of Folsomia candida.</title>
        <authorList>
            <person name="Faddeeva A."/>
            <person name="Derks M.F."/>
            <person name="Anvar Y."/>
            <person name="Smit S."/>
            <person name="Van Straalen N."/>
            <person name="Roelofs D."/>
        </authorList>
    </citation>
    <scope>NUCLEOTIDE SEQUENCE [LARGE SCALE GENOMIC DNA]</scope>
    <source>
        <strain evidence="2 3">VU population</strain>
        <tissue evidence="2">Whole body</tissue>
    </source>
</reference>
<organism evidence="2 3">
    <name type="scientific">Folsomia candida</name>
    <name type="common">Springtail</name>
    <dbReference type="NCBI Taxonomy" id="158441"/>
    <lineage>
        <taxon>Eukaryota</taxon>
        <taxon>Metazoa</taxon>
        <taxon>Ecdysozoa</taxon>
        <taxon>Arthropoda</taxon>
        <taxon>Hexapoda</taxon>
        <taxon>Collembola</taxon>
        <taxon>Entomobryomorpha</taxon>
        <taxon>Isotomoidea</taxon>
        <taxon>Isotomidae</taxon>
        <taxon>Proisotominae</taxon>
        <taxon>Folsomia</taxon>
    </lineage>
</organism>
<feature type="compositionally biased region" description="Basic and acidic residues" evidence="1">
    <location>
        <begin position="7"/>
        <end position="16"/>
    </location>
</feature>
<comment type="caution">
    <text evidence="2">The sequence shown here is derived from an EMBL/GenBank/DDBJ whole genome shotgun (WGS) entry which is preliminary data.</text>
</comment>
<proteinExistence type="predicted"/>
<dbReference type="AlphaFoldDB" id="A0A226DBN0"/>
<evidence type="ECO:0000313" key="2">
    <source>
        <dbReference type="EMBL" id="OXA41656.1"/>
    </source>
</evidence>
<sequence length="318" mass="36766">MGKFKSKKVEEKEVTRKVKSNQRKPKERKSLPFLCGRKNDDGSICQHRTGKKQGLRSHQRAKHIGTPELRAERLEKQRIRAHKATTKISIYSLMTYREQPSANATKWTLMPKNSPVDRNDPVVRKIIAIQTSKLKKLSDQKPYFGSILVAYKMGKKDLGPEKTLKQKRKSGEKFNFHLYYGTHATFGPCPYFADTKLHESAQLTKLCLQNGYVCYTMNITFSGGSTADNMKRAFLWQHFHKTHGQMMRNAPDEPTNVDFKILNQLVTRKSGFDGELSIDQTLKTIGYAQQRTPQIPIIRDLLPTKQELKWERYDFTEV</sequence>
<feature type="region of interest" description="Disordered" evidence="1">
    <location>
        <begin position="1"/>
        <end position="35"/>
    </location>
</feature>
<dbReference type="EMBL" id="LNIX01000028">
    <property type="protein sequence ID" value="OXA41656.1"/>
    <property type="molecule type" value="Genomic_DNA"/>
</dbReference>
<evidence type="ECO:0000313" key="3">
    <source>
        <dbReference type="Proteomes" id="UP000198287"/>
    </source>
</evidence>
<evidence type="ECO:0000256" key="1">
    <source>
        <dbReference type="SAM" id="MobiDB-lite"/>
    </source>
</evidence>
<accession>A0A226DBN0</accession>
<name>A0A226DBN0_FOLCA</name>
<protein>
    <submittedName>
        <fullName evidence="2">Uncharacterized protein</fullName>
    </submittedName>
</protein>
<dbReference type="Proteomes" id="UP000198287">
    <property type="component" value="Unassembled WGS sequence"/>
</dbReference>